<comment type="similarity">
    <text evidence="6">Belongs to the methyltransferase superfamily. RsmI family.</text>
</comment>
<dbReference type="InterPro" id="IPR000878">
    <property type="entry name" value="4pyrrol_Mease"/>
</dbReference>
<evidence type="ECO:0000256" key="1">
    <source>
        <dbReference type="ARBA" id="ARBA00022490"/>
    </source>
</evidence>
<dbReference type="InterPro" id="IPR035996">
    <property type="entry name" value="4pyrrol_Methylase_sf"/>
</dbReference>
<comment type="function">
    <text evidence="6">Catalyzes the 2'-O-methylation of the ribose of cytidine 1402 (C1402) in 16S rRNA.</text>
</comment>
<keyword evidence="5 6" id="KW-0949">S-adenosyl-L-methionine</keyword>
<reference evidence="8" key="1">
    <citation type="journal article" date="2020" name="mSystems">
        <title>Genome- and Community-Level Interaction Insights into Carbon Utilization and Element Cycling Functions of Hydrothermarchaeota in Hydrothermal Sediment.</title>
        <authorList>
            <person name="Zhou Z."/>
            <person name="Liu Y."/>
            <person name="Xu W."/>
            <person name="Pan J."/>
            <person name="Luo Z.H."/>
            <person name="Li M."/>
        </authorList>
    </citation>
    <scope>NUCLEOTIDE SEQUENCE [LARGE SCALE GENOMIC DNA]</scope>
    <source>
        <strain evidence="8">SpSt-605</strain>
    </source>
</reference>
<dbReference type="InterPro" id="IPR008189">
    <property type="entry name" value="rRNA_ssu_MeTfrase_I"/>
</dbReference>
<dbReference type="PANTHER" id="PTHR46111">
    <property type="entry name" value="RIBOSOMAL RNA SMALL SUBUNIT METHYLTRANSFERASE I"/>
    <property type="match status" value="1"/>
</dbReference>
<dbReference type="GO" id="GO:0005737">
    <property type="term" value="C:cytoplasm"/>
    <property type="evidence" value="ECO:0007669"/>
    <property type="project" value="UniProtKB-SubCell"/>
</dbReference>
<keyword evidence="1 6" id="KW-0963">Cytoplasm</keyword>
<comment type="catalytic activity">
    <reaction evidence="6">
        <text>cytidine(1402) in 16S rRNA + S-adenosyl-L-methionine = 2'-O-methylcytidine(1402) in 16S rRNA + S-adenosyl-L-homocysteine + H(+)</text>
        <dbReference type="Rhea" id="RHEA:42924"/>
        <dbReference type="Rhea" id="RHEA-COMP:10285"/>
        <dbReference type="Rhea" id="RHEA-COMP:10286"/>
        <dbReference type="ChEBI" id="CHEBI:15378"/>
        <dbReference type="ChEBI" id="CHEBI:57856"/>
        <dbReference type="ChEBI" id="CHEBI:59789"/>
        <dbReference type="ChEBI" id="CHEBI:74495"/>
        <dbReference type="ChEBI" id="CHEBI:82748"/>
        <dbReference type="EC" id="2.1.1.198"/>
    </reaction>
</comment>
<accession>A0A832GN96</accession>
<gene>
    <name evidence="6 8" type="primary">rsmI</name>
    <name evidence="8" type="ORF">ENT73_05375</name>
</gene>
<comment type="caution">
    <text evidence="8">The sequence shown here is derived from an EMBL/GenBank/DDBJ whole genome shotgun (WGS) entry which is preliminary data.</text>
</comment>
<dbReference type="AlphaFoldDB" id="A0A832GN96"/>
<dbReference type="FunFam" id="3.40.1010.10:FF:000007">
    <property type="entry name" value="Ribosomal RNA small subunit methyltransferase I"/>
    <property type="match status" value="1"/>
</dbReference>
<evidence type="ECO:0000256" key="6">
    <source>
        <dbReference type="HAMAP-Rule" id="MF_01877"/>
    </source>
</evidence>
<evidence type="ECO:0000313" key="8">
    <source>
        <dbReference type="EMBL" id="HGV55500.1"/>
    </source>
</evidence>
<proteinExistence type="inferred from homology"/>
<evidence type="ECO:0000256" key="3">
    <source>
        <dbReference type="ARBA" id="ARBA00022603"/>
    </source>
</evidence>
<organism evidence="8">
    <name type="scientific">Caldimicrobium thiodismutans</name>
    <dbReference type="NCBI Taxonomy" id="1653476"/>
    <lineage>
        <taxon>Bacteria</taxon>
        <taxon>Pseudomonadati</taxon>
        <taxon>Thermodesulfobacteriota</taxon>
        <taxon>Thermodesulfobacteria</taxon>
        <taxon>Thermodesulfobacteriales</taxon>
        <taxon>Thermodesulfobacteriaceae</taxon>
        <taxon>Caldimicrobium</taxon>
    </lineage>
</organism>
<dbReference type="PIRSF" id="PIRSF005917">
    <property type="entry name" value="MTase_YraL"/>
    <property type="match status" value="1"/>
</dbReference>
<comment type="subcellular location">
    <subcellularLocation>
        <location evidence="6">Cytoplasm</location>
    </subcellularLocation>
</comment>
<dbReference type="Pfam" id="PF00590">
    <property type="entry name" value="TP_methylase"/>
    <property type="match status" value="1"/>
</dbReference>
<dbReference type="SUPFAM" id="SSF53790">
    <property type="entry name" value="Tetrapyrrole methylase"/>
    <property type="match status" value="1"/>
</dbReference>
<dbReference type="EC" id="2.1.1.198" evidence="6"/>
<protein>
    <recommendedName>
        <fullName evidence="6">Ribosomal RNA small subunit methyltransferase I</fullName>
        <ecNumber evidence="6">2.1.1.198</ecNumber>
    </recommendedName>
    <alternativeName>
        <fullName evidence="6">16S rRNA 2'-O-ribose C1402 methyltransferase</fullName>
    </alternativeName>
    <alternativeName>
        <fullName evidence="6">rRNA (cytidine-2'-O-)-methyltransferase RsmI</fullName>
    </alternativeName>
</protein>
<dbReference type="HAMAP" id="MF_01877">
    <property type="entry name" value="16SrRNA_methyltr_I"/>
    <property type="match status" value="1"/>
</dbReference>
<dbReference type="NCBIfam" id="TIGR00096">
    <property type="entry name" value="16S rRNA (cytidine(1402)-2'-O)-methyltransferase"/>
    <property type="match status" value="1"/>
</dbReference>
<dbReference type="Gene3D" id="3.30.950.10">
    <property type="entry name" value="Methyltransferase, Cobalt-precorrin-4 Transmethylase, Domain 2"/>
    <property type="match status" value="1"/>
</dbReference>
<feature type="domain" description="Tetrapyrrole methylase" evidence="7">
    <location>
        <begin position="5"/>
        <end position="204"/>
    </location>
</feature>
<dbReference type="EMBL" id="DSZU01000092">
    <property type="protein sequence ID" value="HGV55500.1"/>
    <property type="molecule type" value="Genomic_DNA"/>
</dbReference>
<sequence>MRGILYVVALPIGNLKDITLRALETLKEVDLILTEDTRSFLKLQRAYELPAKRLESFYKDVERRKEEKIIELLKEGKRVALCSEAGTPLLSDPGCSLVKRALEEGVTVVPIPGASAITCALSVSGFNLSQGFVFLGFPPRNKGEFQKKLAKIPLDLPLVLFLSPHRFHQETKILLECLGNREVLLARELTKFHEEIRRSTLEELSQLENIKGEITLVIGQAEERRDSLLNFEVDLRREYELLREKGLRKREIAKQIAQKKGLSVKEVYELIKDY</sequence>
<keyword evidence="3 6" id="KW-0489">Methyltransferase</keyword>
<dbReference type="Gene3D" id="3.40.1010.10">
    <property type="entry name" value="Cobalt-precorrin-4 Transmethylase, Domain 1"/>
    <property type="match status" value="1"/>
</dbReference>
<keyword evidence="4 6" id="KW-0808">Transferase</keyword>
<evidence type="ECO:0000256" key="4">
    <source>
        <dbReference type="ARBA" id="ARBA00022679"/>
    </source>
</evidence>
<dbReference type="InterPro" id="IPR014776">
    <property type="entry name" value="4pyrrole_Mease_sub2"/>
</dbReference>
<name>A0A832GN96_9BACT</name>
<keyword evidence="2 6" id="KW-0698">rRNA processing</keyword>
<evidence type="ECO:0000259" key="7">
    <source>
        <dbReference type="Pfam" id="PF00590"/>
    </source>
</evidence>
<dbReference type="CDD" id="cd11648">
    <property type="entry name" value="RsmI"/>
    <property type="match status" value="1"/>
</dbReference>
<dbReference type="PANTHER" id="PTHR46111:SF1">
    <property type="entry name" value="RIBOSOMAL RNA SMALL SUBUNIT METHYLTRANSFERASE I"/>
    <property type="match status" value="1"/>
</dbReference>
<evidence type="ECO:0000256" key="5">
    <source>
        <dbReference type="ARBA" id="ARBA00022691"/>
    </source>
</evidence>
<dbReference type="InterPro" id="IPR014777">
    <property type="entry name" value="4pyrrole_Mease_sub1"/>
</dbReference>
<dbReference type="GO" id="GO:0070677">
    <property type="term" value="F:rRNA (cytosine-2'-O-)-methyltransferase activity"/>
    <property type="evidence" value="ECO:0007669"/>
    <property type="project" value="UniProtKB-UniRule"/>
</dbReference>
<evidence type="ECO:0000256" key="2">
    <source>
        <dbReference type="ARBA" id="ARBA00022552"/>
    </source>
</evidence>